<dbReference type="SUPFAM" id="SSF81296">
    <property type="entry name" value="E set domains"/>
    <property type="match status" value="1"/>
</dbReference>
<dbReference type="InterPro" id="IPR024792">
    <property type="entry name" value="RhoGDI_dom_sf"/>
</dbReference>
<dbReference type="FunFam" id="2.70.50.30:FF:000001">
    <property type="entry name" value="Rho GDP-dissociation inhibitor 1"/>
    <property type="match status" value="1"/>
</dbReference>
<dbReference type="GO" id="GO:0007266">
    <property type="term" value="P:Rho protein signal transduction"/>
    <property type="evidence" value="ECO:0007669"/>
    <property type="project" value="InterPro"/>
</dbReference>
<dbReference type="GO" id="GO:0016020">
    <property type="term" value="C:membrane"/>
    <property type="evidence" value="ECO:0007669"/>
    <property type="project" value="TreeGrafter"/>
</dbReference>
<dbReference type="GO" id="GO:0005094">
    <property type="term" value="F:Rho GDP-dissociation inhibitor activity"/>
    <property type="evidence" value="ECO:0007669"/>
    <property type="project" value="InterPro"/>
</dbReference>
<keyword evidence="3" id="KW-0963">Cytoplasm</keyword>
<proteinExistence type="inferred from homology"/>
<accession>A0A8H3IA45</accession>
<reference evidence="6" key="1">
    <citation type="submission" date="2021-03" db="EMBL/GenBank/DDBJ databases">
        <authorList>
            <person name="Tagirdzhanova G."/>
        </authorList>
    </citation>
    <scope>NUCLEOTIDE SEQUENCE</scope>
</reference>
<dbReference type="InterPro" id="IPR000406">
    <property type="entry name" value="Rho_GDI"/>
</dbReference>
<dbReference type="Gene3D" id="2.70.50.30">
    <property type="entry name" value="Coagulation Factor XIII, subunit A, domain 1"/>
    <property type="match status" value="1"/>
</dbReference>
<dbReference type="PANTHER" id="PTHR10980:SF3">
    <property type="entry name" value="LD16419P"/>
    <property type="match status" value="1"/>
</dbReference>
<name>A0A8H3IA45_9LECA</name>
<comment type="subcellular location">
    <subcellularLocation>
        <location evidence="1">Cytoplasm</location>
    </subcellularLocation>
</comment>
<evidence type="ECO:0000256" key="5">
    <source>
        <dbReference type="ARBA" id="ARBA00071407"/>
    </source>
</evidence>
<dbReference type="PANTHER" id="PTHR10980">
    <property type="entry name" value="RHO GDP-DISSOCIATION INHIBITOR"/>
    <property type="match status" value="1"/>
</dbReference>
<evidence type="ECO:0000256" key="1">
    <source>
        <dbReference type="ARBA" id="ARBA00004496"/>
    </source>
</evidence>
<keyword evidence="7" id="KW-1185">Reference proteome</keyword>
<evidence type="ECO:0000313" key="7">
    <source>
        <dbReference type="Proteomes" id="UP000664203"/>
    </source>
</evidence>
<dbReference type="AlphaFoldDB" id="A0A8H3IA45"/>
<evidence type="ECO:0000256" key="3">
    <source>
        <dbReference type="ARBA" id="ARBA00022490"/>
    </source>
</evidence>
<evidence type="ECO:0000256" key="2">
    <source>
        <dbReference type="ARBA" id="ARBA00009758"/>
    </source>
</evidence>
<evidence type="ECO:0000313" key="6">
    <source>
        <dbReference type="EMBL" id="CAF9920557.1"/>
    </source>
</evidence>
<comment type="function">
    <text evidence="4">Regulates the GDP/GTP exchange reaction of the Rho proteins by inhibiting the dissociation of GDP from them, and the subsequent binding of GTP to them.</text>
</comment>
<comment type="caution">
    <text evidence="6">The sequence shown here is derived from an EMBL/GenBank/DDBJ whole genome shotgun (WGS) entry which is preliminary data.</text>
</comment>
<comment type="similarity">
    <text evidence="2">Belongs to the Rho GDI family.</text>
</comment>
<dbReference type="Pfam" id="PF02115">
    <property type="entry name" value="Rho_GDI"/>
    <property type="match status" value="1"/>
</dbReference>
<dbReference type="Proteomes" id="UP000664203">
    <property type="component" value="Unassembled WGS sequence"/>
</dbReference>
<sequence>MASQGEDDLQASTTEGFKVGEKKTVEEYAKLDQNDESLNRWKASLGISSSPAIHVDPKDQRRCVIKSLALEVEGRPDITIDLTAPGSVEALKSKPFTIKEGAKFRMKANFVVQHDVLSGLKYLQVTKRKGIRLAKNEEMIGSFAPNTQDKPVYEKKFEPDEAPTGMLARGHYDAASKFADDDGHSYLKFEWSFDITKEWK</sequence>
<dbReference type="OrthoDB" id="1683373at2759"/>
<dbReference type="GO" id="GO:0005829">
    <property type="term" value="C:cytosol"/>
    <property type="evidence" value="ECO:0007669"/>
    <property type="project" value="TreeGrafter"/>
</dbReference>
<organism evidence="6 7">
    <name type="scientific">Alectoria fallacina</name>
    <dbReference type="NCBI Taxonomy" id="1903189"/>
    <lineage>
        <taxon>Eukaryota</taxon>
        <taxon>Fungi</taxon>
        <taxon>Dikarya</taxon>
        <taxon>Ascomycota</taxon>
        <taxon>Pezizomycotina</taxon>
        <taxon>Lecanoromycetes</taxon>
        <taxon>OSLEUM clade</taxon>
        <taxon>Lecanoromycetidae</taxon>
        <taxon>Lecanorales</taxon>
        <taxon>Lecanorineae</taxon>
        <taxon>Parmeliaceae</taxon>
        <taxon>Alectoria</taxon>
    </lineage>
</organism>
<dbReference type="InterPro" id="IPR014756">
    <property type="entry name" value="Ig_E-set"/>
</dbReference>
<evidence type="ECO:0000256" key="4">
    <source>
        <dbReference type="ARBA" id="ARBA00054143"/>
    </source>
</evidence>
<dbReference type="EMBL" id="CAJPDR010000137">
    <property type="protein sequence ID" value="CAF9920557.1"/>
    <property type="molecule type" value="Genomic_DNA"/>
</dbReference>
<dbReference type="PRINTS" id="PR00492">
    <property type="entry name" value="RHOGDI"/>
</dbReference>
<gene>
    <name evidence="6" type="ORF">ALECFALPRED_001563</name>
</gene>
<protein>
    <recommendedName>
        <fullName evidence="5">Rho GDP-dissociation inhibitor</fullName>
    </recommendedName>
</protein>